<keyword evidence="6" id="KW-1185">Reference proteome</keyword>
<comment type="caution">
    <text evidence="5">The sequence shown here is derived from an EMBL/GenBank/DDBJ whole genome shotgun (WGS) entry which is preliminary data.</text>
</comment>
<dbReference type="RefSeq" id="WP_183371780.1">
    <property type="nucleotide sequence ID" value="NZ_BAABHL010000126.1"/>
</dbReference>
<evidence type="ECO:0000256" key="3">
    <source>
        <dbReference type="SAM" id="MobiDB-lite"/>
    </source>
</evidence>
<dbReference type="EMBL" id="JACIFP010000001">
    <property type="protein sequence ID" value="MBB4136854.1"/>
    <property type="molecule type" value="Genomic_DNA"/>
</dbReference>
<keyword evidence="4" id="KW-1133">Transmembrane helix</keyword>
<accession>A0A840F2J6</accession>
<gene>
    <name evidence="5" type="ORF">BKA16_003406</name>
</gene>
<dbReference type="PANTHER" id="PTHR37042">
    <property type="entry name" value="OUTER MEMBRANE PROTEIN RV1973"/>
    <property type="match status" value="1"/>
</dbReference>
<dbReference type="AlphaFoldDB" id="A0A840F2J6"/>
<evidence type="ECO:0000256" key="1">
    <source>
        <dbReference type="ARBA" id="ARBA00004370"/>
    </source>
</evidence>
<dbReference type="GO" id="GO:0016020">
    <property type="term" value="C:membrane"/>
    <property type="evidence" value="ECO:0007669"/>
    <property type="project" value="UniProtKB-SubCell"/>
</dbReference>
<name>A0A840F2J6_9ACTN</name>
<evidence type="ECO:0000313" key="6">
    <source>
        <dbReference type="Proteomes" id="UP000551501"/>
    </source>
</evidence>
<feature type="region of interest" description="Disordered" evidence="3">
    <location>
        <begin position="220"/>
        <end position="246"/>
    </location>
</feature>
<dbReference type="Proteomes" id="UP000551501">
    <property type="component" value="Unassembled WGS sequence"/>
</dbReference>
<feature type="region of interest" description="Disordered" evidence="3">
    <location>
        <begin position="1"/>
        <end position="28"/>
    </location>
</feature>
<feature type="compositionally biased region" description="Acidic residues" evidence="3">
    <location>
        <begin position="1"/>
        <end position="14"/>
    </location>
</feature>
<comment type="subcellular location">
    <subcellularLocation>
        <location evidence="1">Membrane</location>
    </subcellularLocation>
</comment>
<evidence type="ECO:0000256" key="4">
    <source>
        <dbReference type="SAM" id="Phobius"/>
    </source>
</evidence>
<dbReference type="PANTHER" id="PTHR37042:SF4">
    <property type="entry name" value="OUTER MEMBRANE PROTEIN RV1973"/>
    <property type="match status" value="1"/>
</dbReference>
<organism evidence="5 6">
    <name type="scientific">Gordonia humi</name>
    <dbReference type="NCBI Taxonomy" id="686429"/>
    <lineage>
        <taxon>Bacteria</taxon>
        <taxon>Bacillati</taxon>
        <taxon>Actinomycetota</taxon>
        <taxon>Actinomycetes</taxon>
        <taxon>Mycobacteriales</taxon>
        <taxon>Gordoniaceae</taxon>
        <taxon>Gordonia</taxon>
    </lineage>
</organism>
<protein>
    <submittedName>
        <fullName evidence="5">Mce-associated membrane protein</fullName>
    </submittedName>
</protein>
<sequence length="246" mass="26104">MSSDDSEIAAENNEDQPKPTEVVELGKESGVAAKAKARAQARESDARTGREFTISARAIKRAVVGIVAVAVIAVACVFGWKWYDTEQELAAFDDAKTAASHYVTEYFTVLMKEGSTADELREAVGPLSTGDQKKQIESSAPDAVQFRDTQKLSNVQTKVNTAMVESFSTEHAVTVVGFEFTGTSATAPGGGKFVSLMQLTLDKVDGQWLVSRLDLVPGMAGDQVSGEQTPAQQAPADESAPAQPTG</sequence>
<feature type="transmembrane region" description="Helical" evidence="4">
    <location>
        <begin position="62"/>
        <end position="83"/>
    </location>
</feature>
<reference evidence="5 6" key="1">
    <citation type="submission" date="2020-08" db="EMBL/GenBank/DDBJ databases">
        <title>Sequencing the genomes of 1000 actinobacteria strains.</title>
        <authorList>
            <person name="Klenk H.-P."/>
        </authorList>
    </citation>
    <scope>NUCLEOTIDE SEQUENCE [LARGE SCALE GENOMIC DNA]</scope>
    <source>
        <strain evidence="5 6">DSM 45298</strain>
    </source>
</reference>
<keyword evidence="2 4" id="KW-0472">Membrane</keyword>
<proteinExistence type="predicted"/>
<evidence type="ECO:0000313" key="5">
    <source>
        <dbReference type="EMBL" id="MBB4136854.1"/>
    </source>
</evidence>
<keyword evidence="4" id="KW-0812">Transmembrane</keyword>
<evidence type="ECO:0000256" key="2">
    <source>
        <dbReference type="ARBA" id="ARBA00023136"/>
    </source>
</evidence>